<dbReference type="CDD" id="cd01998">
    <property type="entry name" value="MnmA_TRMU-like"/>
    <property type="match status" value="1"/>
</dbReference>
<dbReference type="Gene3D" id="3.40.50.620">
    <property type="entry name" value="HUPs"/>
    <property type="match status" value="1"/>
</dbReference>
<keyword evidence="9" id="KW-0963">Cytoplasm</keyword>
<feature type="region of interest" description="Interaction with tRNA" evidence="9">
    <location>
        <begin position="320"/>
        <end position="321"/>
    </location>
</feature>
<evidence type="ECO:0000259" key="11">
    <source>
        <dbReference type="Pfam" id="PF20259"/>
    </source>
</evidence>
<dbReference type="NCBIfam" id="TIGR00420">
    <property type="entry name" value="trmU"/>
    <property type="match status" value="1"/>
</dbReference>
<dbReference type="HAMAP" id="MF_00144">
    <property type="entry name" value="tRNA_thiouridyl_MnmA"/>
    <property type="match status" value="1"/>
</dbReference>
<keyword evidence="5 9" id="KW-0067">ATP-binding</keyword>
<dbReference type="RefSeq" id="WP_168449982.1">
    <property type="nucleotide sequence ID" value="NZ_JAAWWK010000002.1"/>
</dbReference>
<comment type="caution">
    <text evidence="12">The sequence shown here is derived from an EMBL/GenBank/DDBJ whole genome shotgun (WGS) entry which is preliminary data.</text>
</comment>
<evidence type="ECO:0000256" key="7">
    <source>
        <dbReference type="ARBA" id="ARBA00023157"/>
    </source>
</evidence>
<feature type="binding site" evidence="9">
    <location>
        <position position="136"/>
    </location>
    <ligand>
        <name>ATP</name>
        <dbReference type="ChEBI" id="CHEBI:30616"/>
    </ligand>
</feature>
<evidence type="ECO:0000256" key="9">
    <source>
        <dbReference type="HAMAP-Rule" id="MF_00144"/>
    </source>
</evidence>
<feature type="binding site" evidence="9">
    <location>
        <position position="47"/>
    </location>
    <ligand>
        <name>ATP</name>
        <dbReference type="ChEBI" id="CHEBI:30616"/>
    </ligand>
</feature>
<dbReference type="Pfam" id="PF20258">
    <property type="entry name" value="tRNA_Me_trans_C"/>
    <property type="match status" value="1"/>
</dbReference>
<organism evidence="12 13">
    <name type="scientific">Spongiibacter thalassae</name>
    <dbReference type="NCBI Taxonomy" id="2721624"/>
    <lineage>
        <taxon>Bacteria</taxon>
        <taxon>Pseudomonadati</taxon>
        <taxon>Pseudomonadota</taxon>
        <taxon>Gammaproteobacteria</taxon>
        <taxon>Cellvibrionales</taxon>
        <taxon>Spongiibacteraceae</taxon>
        <taxon>Spongiibacter</taxon>
    </lineage>
</organism>
<dbReference type="InterPro" id="IPR023382">
    <property type="entry name" value="MnmA-like_central_sf"/>
</dbReference>
<dbReference type="Gene3D" id="2.30.30.280">
    <property type="entry name" value="Adenine nucleotide alpha hydrolases-like domains"/>
    <property type="match status" value="1"/>
</dbReference>
<dbReference type="NCBIfam" id="NF001138">
    <property type="entry name" value="PRK00143.1"/>
    <property type="match status" value="1"/>
</dbReference>
<dbReference type="InterPro" id="IPR046885">
    <property type="entry name" value="MnmA-like_C"/>
</dbReference>
<dbReference type="InterPro" id="IPR014729">
    <property type="entry name" value="Rossmann-like_a/b/a_fold"/>
</dbReference>
<proteinExistence type="inferred from homology"/>
<feature type="domain" description="tRNA-specific 2-thiouridylase MnmA-like central" evidence="11">
    <location>
        <begin position="216"/>
        <end position="283"/>
    </location>
</feature>
<dbReference type="InterPro" id="IPR004506">
    <property type="entry name" value="MnmA-like"/>
</dbReference>
<evidence type="ECO:0000256" key="5">
    <source>
        <dbReference type="ARBA" id="ARBA00022840"/>
    </source>
</evidence>
<dbReference type="Proteomes" id="UP000765845">
    <property type="component" value="Unassembled WGS sequence"/>
</dbReference>
<evidence type="ECO:0000313" key="13">
    <source>
        <dbReference type="Proteomes" id="UP000765845"/>
    </source>
</evidence>
<comment type="subcellular location">
    <subcellularLocation>
        <location evidence="9">Cytoplasm</location>
    </subcellularLocation>
</comment>
<protein>
    <recommendedName>
        <fullName evidence="9">tRNA-specific 2-thiouridylase MnmA</fullName>
        <ecNumber evidence="9">2.8.1.13</ecNumber>
    </recommendedName>
</protein>
<keyword evidence="4 9" id="KW-0547">Nucleotide-binding</keyword>
<comment type="similarity">
    <text evidence="9">Belongs to the MnmA/TRMU family.</text>
</comment>
<keyword evidence="1 9" id="KW-0820">tRNA-binding</keyword>
<dbReference type="PANTHER" id="PTHR11933:SF5">
    <property type="entry name" value="MITOCHONDRIAL TRNA-SPECIFIC 2-THIOURIDYLASE 1"/>
    <property type="match status" value="1"/>
</dbReference>
<evidence type="ECO:0000256" key="2">
    <source>
        <dbReference type="ARBA" id="ARBA00022679"/>
    </source>
</evidence>
<keyword evidence="13" id="KW-1185">Reference proteome</keyword>
<name>A0ABX1GE76_9GAMM</name>
<dbReference type="PANTHER" id="PTHR11933">
    <property type="entry name" value="TRNA 5-METHYLAMINOMETHYL-2-THIOURIDYLATE -METHYLTRANSFERASE"/>
    <property type="match status" value="1"/>
</dbReference>
<sequence length="374" mass="41452">MTAAPFKLSDKAPADTRVIVGMSGGVDSSVAALLLLQQGYQVEGLFMKNWDEDDGTEYCTAMEDLADAAAVCKKLDIYLHTANFAKEYWDNVFEHFLEEYRAGRTPNPDILCNREIKFKAFLEHALSLGADGIATGHYTRRSAHTTGTQLLKGLDPNKDQSYFLHAVSSEQLARTLFPVGELEKPAVRALAEAHELVTHDKKDSTGICFIGERRFKDFLQQYLPAQPGKIESLDGKVMGEHSGLMYHTIGQRQGLGIGGVRGAGEEPWYVVEKDLQRNVLVVTQGSQHPALFKNCLSLSSIHWIDGQEPELPLRCQAKTRYRQQDQDCELIATNAGYELRFDEPQRAVTPGQSAVLYLGEHCLGGGIIEAGHNR</sequence>
<accession>A0ABX1GE76</accession>
<dbReference type="SUPFAM" id="SSF52402">
    <property type="entry name" value="Adenine nucleotide alpha hydrolases-like"/>
    <property type="match status" value="1"/>
</dbReference>
<dbReference type="Pfam" id="PF03054">
    <property type="entry name" value="tRNA_Me_trans"/>
    <property type="match status" value="1"/>
</dbReference>
<feature type="region of interest" description="Interaction with tRNA" evidence="9">
    <location>
        <begin position="158"/>
        <end position="160"/>
    </location>
</feature>
<keyword evidence="2 9" id="KW-0808">Transferase</keyword>
<dbReference type="GO" id="GO:0103016">
    <property type="term" value="F:tRNA-uridine 2-sulfurtransferase activity"/>
    <property type="evidence" value="ECO:0007669"/>
    <property type="project" value="UniProtKB-EC"/>
</dbReference>
<feature type="active site" description="Cysteine persulfide intermediate" evidence="9">
    <location>
        <position position="208"/>
    </location>
</feature>
<evidence type="ECO:0000256" key="8">
    <source>
        <dbReference type="ARBA" id="ARBA00051542"/>
    </source>
</evidence>
<comment type="catalytic activity">
    <reaction evidence="8 9">
        <text>S-sulfanyl-L-cysteinyl-[protein] + uridine(34) in tRNA + AH2 + ATP = 2-thiouridine(34) in tRNA + L-cysteinyl-[protein] + A + AMP + diphosphate + H(+)</text>
        <dbReference type="Rhea" id="RHEA:47032"/>
        <dbReference type="Rhea" id="RHEA-COMP:10131"/>
        <dbReference type="Rhea" id="RHEA-COMP:11726"/>
        <dbReference type="Rhea" id="RHEA-COMP:11727"/>
        <dbReference type="Rhea" id="RHEA-COMP:11728"/>
        <dbReference type="ChEBI" id="CHEBI:13193"/>
        <dbReference type="ChEBI" id="CHEBI:15378"/>
        <dbReference type="ChEBI" id="CHEBI:17499"/>
        <dbReference type="ChEBI" id="CHEBI:29950"/>
        <dbReference type="ChEBI" id="CHEBI:30616"/>
        <dbReference type="ChEBI" id="CHEBI:33019"/>
        <dbReference type="ChEBI" id="CHEBI:61963"/>
        <dbReference type="ChEBI" id="CHEBI:65315"/>
        <dbReference type="ChEBI" id="CHEBI:87170"/>
        <dbReference type="ChEBI" id="CHEBI:456215"/>
        <dbReference type="EC" id="2.8.1.13"/>
    </reaction>
</comment>
<evidence type="ECO:0000259" key="10">
    <source>
        <dbReference type="Pfam" id="PF20258"/>
    </source>
</evidence>
<feature type="domain" description="tRNA-specific 2-thiouridylase MnmA-like C-terminal" evidence="10">
    <location>
        <begin position="294"/>
        <end position="368"/>
    </location>
</feature>
<dbReference type="EMBL" id="JAAWWK010000002">
    <property type="protein sequence ID" value="NKI17489.1"/>
    <property type="molecule type" value="Genomic_DNA"/>
</dbReference>
<keyword evidence="3 9" id="KW-0819">tRNA processing</keyword>
<feature type="site" description="Interaction with tRNA" evidence="9">
    <location>
        <position position="352"/>
    </location>
</feature>
<reference evidence="12 13" key="1">
    <citation type="submission" date="2020-04" db="EMBL/GenBank/DDBJ databases">
        <authorList>
            <person name="Yoon J."/>
        </authorList>
    </citation>
    <scope>NUCLEOTIDE SEQUENCE [LARGE SCALE GENOMIC DNA]</scope>
    <source>
        <strain evidence="12 13">KMU-166</strain>
    </source>
</reference>
<keyword evidence="7" id="KW-1015">Disulfide bond</keyword>
<dbReference type="Pfam" id="PF20259">
    <property type="entry name" value="tRNA_Me_trans_M"/>
    <property type="match status" value="1"/>
</dbReference>
<evidence type="ECO:0000256" key="4">
    <source>
        <dbReference type="ARBA" id="ARBA00022741"/>
    </source>
</evidence>
<feature type="binding site" evidence="9">
    <location>
        <begin position="21"/>
        <end position="28"/>
    </location>
    <ligand>
        <name>ATP</name>
        <dbReference type="ChEBI" id="CHEBI:30616"/>
    </ligand>
</feature>
<keyword evidence="6 9" id="KW-0694">RNA-binding</keyword>
<comment type="caution">
    <text evidence="9">Lacks conserved residue(s) required for the propagation of feature annotation.</text>
</comment>
<comment type="function">
    <text evidence="9">Catalyzes the 2-thiolation of uridine at the wobble position (U34) of tRNA, leading to the formation of s(2)U34.</text>
</comment>
<evidence type="ECO:0000313" key="12">
    <source>
        <dbReference type="EMBL" id="NKI17489.1"/>
    </source>
</evidence>
<feature type="region of interest" description="Interaction with target base in tRNA" evidence="9">
    <location>
        <begin position="107"/>
        <end position="109"/>
    </location>
</feature>
<evidence type="ECO:0000256" key="6">
    <source>
        <dbReference type="ARBA" id="ARBA00022884"/>
    </source>
</evidence>
<evidence type="ECO:0000256" key="3">
    <source>
        <dbReference type="ARBA" id="ARBA00022694"/>
    </source>
</evidence>
<feature type="site" description="Interaction with tRNA" evidence="9">
    <location>
        <position position="137"/>
    </location>
</feature>
<dbReference type="Gene3D" id="2.40.30.10">
    <property type="entry name" value="Translation factors"/>
    <property type="match status" value="1"/>
</dbReference>
<evidence type="ECO:0000256" key="1">
    <source>
        <dbReference type="ARBA" id="ARBA00022555"/>
    </source>
</evidence>
<gene>
    <name evidence="9 12" type="primary">mnmA</name>
    <name evidence="12" type="ORF">HCU74_08670</name>
</gene>
<dbReference type="InterPro" id="IPR046884">
    <property type="entry name" value="MnmA-like_central"/>
</dbReference>
<dbReference type="EC" id="2.8.1.13" evidence="9"/>
<feature type="active site" description="Nucleophile" evidence="9">
    <location>
        <position position="112"/>
    </location>
</feature>